<dbReference type="InterPro" id="IPR020843">
    <property type="entry name" value="ER"/>
</dbReference>
<accession>A0AAW0W2I2</accession>
<dbReference type="Pfam" id="PF00107">
    <property type="entry name" value="ADH_zinc_N"/>
    <property type="match status" value="1"/>
</dbReference>
<evidence type="ECO:0000259" key="2">
    <source>
        <dbReference type="SMART" id="SM00829"/>
    </source>
</evidence>
<dbReference type="PANTHER" id="PTHR44154">
    <property type="entry name" value="QUINONE OXIDOREDUCTASE"/>
    <property type="match status" value="1"/>
</dbReference>
<dbReference type="CDD" id="cd08253">
    <property type="entry name" value="zeta_crystallin"/>
    <property type="match status" value="1"/>
</dbReference>
<dbReference type="FunFam" id="3.40.50.720:FF:000244">
    <property type="entry name" value="quinone oxidoreductase"/>
    <property type="match status" value="1"/>
</dbReference>
<dbReference type="SMART" id="SM00829">
    <property type="entry name" value="PKS_ER"/>
    <property type="match status" value="1"/>
</dbReference>
<dbReference type="EMBL" id="JARKIK010000088">
    <property type="protein sequence ID" value="KAK8723633.1"/>
    <property type="molecule type" value="Genomic_DNA"/>
</dbReference>
<organism evidence="3 4">
    <name type="scientific">Cherax quadricarinatus</name>
    <name type="common">Australian red claw crayfish</name>
    <dbReference type="NCBI Taxonomy" id="27406"/>
    <lineage>
        <taxon>Eukaryota</taxon>
        <taxon>Metazoa</taxon>
        <taxon>Ecdysozoa</taxon>
        <taxon>Arthropoda</taxon>
        <taxon>Crustacea</taxon>
        <taxon>Multicrustacea</taxon>
        <taxon>Malacostraca</taxon>
        <taxon>Eumalacostraca</taxon>
        <taxon>Eucarida</taxon>
        <taxon>Decapoda</taxon>
        <taxon>Pleocyemata</taxon>
        <taxon>Astacidea</taxon>
        <taxon>Parastacoidea</taxon>
        <taxon>Parastacidae</taxon>
        <taxon>Cherax</taxon>
    </lineage>
</organism>
<dbReference type="Proteomes" id="UP001445076">
    <property type="component" value="Unassembled WGS sequence"/>
</dbReference>
<dbReference type="Gene3D" id="3.40.50.720">
    <property type="entry name" value="NAD(P)-binding Rossmann-like Domain"/>
    <property type="match status" value="1"/>
</dbReference>
<dbReference type="Pfam" id="PF08240">
    <property type="entry name" value="ADH_N"/>
    <property type="match status" value="1"/>
</dbReference>
<proteinExistence type="predicted"/>
<protein>
    <recommendedName>
        <fullName evidence="2">Enoyl reductase (ER) domain-containing protein</fullName>
    </recommendedName>
</protein>
<dbReference type="InterPro" id="IPR051603">
    <property type="entry name" value="Zinc-ADH_QOR/CCCR"/>
</dbReference>
<sequence length="330" mass="35522">MSSVRANMMRGVIVRQFGGVEQMKIENDFPVPSVGDKQVLFKVHASGINPVDTYIRQAAFMFLPELPYIPGIDGAGVVEAVGKDVTLFKPGDRVFSSYNSQFGTLAEFTCADESRVFPLDEKLTFLQGAGLGIPYFTAYRALFQKAHAKKGERVLVHGASGAVGLAAVQIGKAHGMYVAGTAGTQEGLDLVTQFGADEVFNHRDKNYISQIQSGEKFDVILEMLANVNLGKDLTLVKPQGRTIVIGSRGTVSVDPRNLMITESSVIGMALATAPPDEWDELTAGVVKGVKAGWVKPVVDKVYTLEEAGKAHYDIINSKGAKGNLVVKLQD</sequence>
<reference evidence="3 4" key="1">
    <citation type="journal article" date="2024" name="BMC Genomics">
        <title>Genome assembly of redclaw crayfish (Cherax quadricarinatus) provides insights into its immune adaptation and hypoxia tolerance.</title>
        <authorList>
            <person name="Liu Z."/>
            <person name="Zheng J."/>
            <person name="Li H."/>
            <person name="Fang K."/>
            <person name="Wang S."/>
            <person name="He J."/>
            <person name="Zhou D."/>
            <person name="Weng S."/>
            <person name="Chi M."/>
            <person name="Gu Z."/>
            <person name="He J."/>
            <person name="Li F."/>
            <person name="Wang M."/>
        </authorList>
    </citation>
    <scope>NUCLEOTIDE SEQUENCE [LARGE SCALE GENOMIC DNA]</scope>
    <source>
        <strain evidence="3">ZL_2023a</strain>
    </source>
</reference>
<reference evidence="3" key="2">
    <citation type="submission" date="2024-01" db="EMBL/GenBank/DDBJ databases">
        <authorList>
            <person name="He J."/>
            <person name="Wang M."/>
            <person name="Zheng J."/>
            <person name="Liu Z."/>
        </authorList>
    </citation>
    <scope>NUCLEOTIDE SEQUENCE</scope>
    <source>
        <strain evidence="3">ZL_2023a</strain>
        <tissue evidence="3">Muscle</tissue>
    </source>
</reference>
<dbReference type="InterPro" id="IPR013154">
    <property type="entry name" value="ADH-like_N"/>
</dbReference>
<dbReference type="Gene3D" id="3.90.180.10">
    <property type="entry name" value="Medium-chain alcohol dehydrogenases, catalytic domain"/>
    <property type="match status" value="1"/>
</dbReference>
<dbReference type="GO" id="GO:0003730">
    <property type="term" value="F:mRNA 3'-UTR binding"/>
    <property type="evidence" value="ECO:0007669"/>
    <property type="project" value="TreeGrafter"/>
</dbReference>
<evidence type="ECO:0000313" key="3">
    <source>
        <dbReference type="EMBL" id="KAK8723633.1"/>
    </source>
</evidence>
<dbReference type="EMBL" id="JARKIK010000088">
    <property type="protein sequence ID" value="KAK8723634.1"/>
    <property type="molecule type" value="Genomic_DNA"/>
</dbReference>
<keyword evidence="4" id="KW-1185">Reference proteome</keyword>
<dbReference type="GO" id="GO:0070402">
    <property type="term" value="F:NADPH binding"/>
    <property type="evidence" value="ECO:0007669"/>
    <property type="project" value="TreeGrafter"/>
</dbReference>
<dbReference type="EMBL" id="JARKIK010000088">
    <property type="protein sequence ID" value="KAK8723635.1"/>
    <property type="molecule type" value="Genomic_DNA"/>
</dbReference>
<dbReference type="EMBL" id="JARKIK010000088">
    <property type="protein sequence ID" value="KAK8723632.1"/>
    <property type="molecule type" value="Genomic_DNA"/>
</dbReference>
<comment type="caution">
    <text evidence="3">The sequence shown here is derived from an EMBL/GenBank/DDBJ whole genome shotgun (WGS) entry which is preliminary data.</text>
</comment>
<gene>
    <name evidence="3" type="ORF">OTU49_011474</name>
</gene>
<keyword evidence="1" id="KW-0521">NADP</keyword>
<dbReference type="SUPFAM" id="SSF50129">
    <property type="entry name" value="GroES-like"/>
    <property type="match status" value="1"/>
</dbReference>
<dbReference type="SUPFAM" id="SSF51735">
    <property type="entry name" value="NAD(P)-binding Rossmann-fold domains"/>
    <property type="match status" value="1"/>
</dbReference>
<dbReference type="InterPro" id="IPR036291">
    <property type="entry name" value="NAD(P)-bd_dom_sf"/>
</dbReference>
<dbReference type="GO" id="GO:0003960">
    <property type="term" value="F:quinone reductase (NADPH) activity"/>
    <property type="evidence" value="ECO:0007669"/>
    <property type="project" value="TreeGrafter"/>
</dbReference>
<evidence type="ECO:0000313" key="4">
    <source>
        <dbReference type="Proteomes" id="UP001445076"/>
    </source>
</evidence>
<dbReference type="PANTHER" id="PTHR44154:SF1">
    <property type="entry name" value="QUINONE OXIDOREDUCTASE"/>
    <property type="match status" value="1"/>
</dbReference>
<dbReference type="AlphaFoldDB" id="A0AAW0W2I2"/>
<dbReference type="EMBL" id="JARKIK010000088">
    <property type="protein sequence ID" value="KAK8723636.1"/>
    <property type="molecule type" value="Genomic_DNA"/>
</dbReference>
<evidence type="ECO:0000256" key="1">
    <source>
        <dbReference type="ARBA" id="ARBA00022857"/>
    </source>
</evidence>
<dbReference type="GO" id="GO:0005829">
    <property type="term" value="C:cytosol"/>
    <property type="evidence" value="ECO:0007669"/>
    <property type="project" value="TreeGrafter"/>
</dbReference>
<name>A0AAW0W2I2_CHEQU</name>
<feature type="domain" description="Enoyl reductase (ER)" evidence="2">
    <location>
        <begin position="18"/>
        <end position="326"/>
    </location>
</feature>
<dbReference type="InterPro" id="IPR013149">
    <property type="entry name" value="ADH-like_C"/>
</dbReference>
<dbReference type="InterPro" id="IPR011032">
    <property type="entry name" value="GroES-like_sf"/>
</dbReference>